<evidence type="ECO:0000313" key="1">
    <source>
        <dbReference type="EMBL" id="KAK1863076.1"/>
    </source>
</evidence>
<organism evidence="1 2">
    <name type="scientific">Pyropia yezoensis</name>
    <name type="common">Susabi-nori</name>
    <name type="synonym">Porphyra yezoensis</name>
    <dbReference type="NCBI Taxonomy" id="2788"/>
    <lineage>
        <taxon>Eukaryota</taxon>
        <taxon>Rhodophyta</taxon>
        <taxon>Bangiophyceae</taxon>
        <taxon>Bangiales</taxon>
        <taxon>Bangiaceae</taxon>
        <taxon>Pyropia</taxon>
    </lineage>
</organism>
<gene>
    <name evidence="1" type="ORF">I4F81_005639</name>
</gene>
<keyword evidence="2" id="KW-1185">Reference proteome</keyword>
<name>A0ACC3BZZ1_PYRYE</name>
<sequence length="461" mass="46836">MVGYSRRRRPAVGGPRCVGRGGGARRRVVAPAAVAWSASEFFHARGGGNAACHLYLSRHPCFAYLSTMPLEPRGRRGTDTRSFRGRSAMCASRRPFLPLSASPVPLFFFIPLLLRPAQLVLVIGDFHGASGRRSRARACEPPPGTTLSVVFSARFLWFPVWCALRLTTLPARPVSPAACVPGYPALPCPVLSCPALPFPTLPFLWSPFFAPYTTVPHRVPSLPARFRSLLVAGRIHVVLCTGNLCTDEMGAYLRSLCPRVYIVRGDMDELDLPDRLIVPIGSLTFGVMGTGAASMPPGGGAAAEGMRRDMGVDVLVGGGGHAVRLVAGGGSGGGGGGGGGVGGGGGGGGGASAGWGAWASAWAGGRSPKRPDGGAAGGRGGGCSLTLAQCVGMGGGAGVFCGMGGGRECFVAGGGGGGGGGWAVVVKGLVGVRKGGLARCGRDGATPVGRQCLCPWPHEPG</sequence>
<accession>A0ACC3BZZ1</accession>
<proteinExistence type="predicted"/>
<dbReference type="Proteomes" id="UP000798662">
    <property type="component" value="Chromosome 2"/>
</dbReference>
<dbReference type="EMBL" id="CM020619">
    <property type="protein sequence ID" value="KAK1863076.1"/>
    <property type="molecule type" value="Genomic_DNA"/>
</dbReference>
<protein>
    <submittedName>
        <fullName evidence="1">Uncharacterized protein</fullName>
    </submittedName>
</protein>
<evidence type="ECO:0000313" key="2">
    <source>
        <dbReference type="Proteomes" id="UP000798662"/>
    </source>
</evidence>
<comment type="caution">
    <text evidence="1">The sequence shown here is derived from an EMBL/GenBank/DDBJ whole genome shotgun (WGS) entry which is preliminary data.</text>
</comment>
<reference evidence="1" key="1">
    <citation type="submission" date="2019-11" db="EMBL/GenBank/DDBJ databases">
        <title>Nori genome reveals adaptations in red seaweeds to the harsh intertidal environment.</title>
        <authorList>
            <person name="Wang D."/>
            <person name="Mao Y."/>
        </authorList>
    </citation>
    <scope>NUCLEOTIDE SEQUENCE</scope>
    <source>
        <tissue evidence="1">Gametophyte</tissue>
    </source>
</reference>